<dbReference type="Gene3D" id="3.10.129.10">
    <property type="entry name" value="Hotdog Thioesterase"/>
    <property type="match status" value="1"/>
</dbReference>
<comment type="caution">
    <text evidence="4">The sequence shown here is derived from an EMBL/GenBank/DDBJ whole genome shotgun (WGS) entry which is preliminary data.</text>
</comment>
<dbReference type="PANTHER" id="PTHR31793:SF27">
    <property type="entry name" value="NOVEL THIOESTERASE SUPERFAMILY DOMAIN AND SAPOSIN A-TYPE DOMAIN CONTAINING PROTEIN (0610012H03RIK)"/>
    <property type="match status" value="1"/>
</dbReference>
<dbReference type="InterPro" id="IPR006684">
    <property type="entry name" value="YbgC/YbaW"/>
</dbReference>
<dbReference type="NCBIfam" id="TIGR00051">
    <property type="entry name" value="YbgC/FadM family acyl-CoA thioesterase"/>
    <property type="match status" value="1"/>
</dbReference>
<accession>A0A9D2GGQ2</accession>
<dbReference type="InterPro" id="IPR029069">
    <property type="entry name" value="HotDog_dom_sf"/>
</dbReference>
<reference evidence="4" key="2">
    <citation type="submission" date="2021-04" db="EMBL/GenBank/DDBJ databases">
        <authorList>
            <person name="Gilroy R."/>
        </authorList>
    </citation>
    <scope>NUCLEOTIDE SEQUENCE</scope>
    <source>
        <strain evidence="4">ChiBcec1-1093</strain>
    </source>
</reference>
<dbReference type="Pfam" id="PF13279">
    <property type="entry name" value="4HBT_2"/>
    <property type="match status" value="1"/>
</dbReference>
<organism evidence="4 5">
    <name type="scientific">Candidatus Lachnoclostridium stercorigallinarum</name>
    <dbReference type="NCBI Taxonomy" id="2838634"/>
    <lineage>
        <taxon>Bacteria</taxon>
        <taxon>Bacillati</taxon>
        <taxon>Bacillota</taxon>
        <taxon>Clostridia</taxon>
        <taxon>Lachnospirales</taxon>
        <taxon>Lachnospiraceae</taxon>
    </lineage>
</organism>
<evidence type="ECO:0000256" key="2">
    <source>
        <dbReference type="ARBA" id="ARBA00022801"/>
    </source>
</evidence>
<name>A0A9D2GGQ2_9FIRM</name>
<evidence type="ECO:0000313" key="4">
    <source>
        <dbReference type="EMBL" id="HIZ78843.1"/>
    </source>
</evidence>
<dbReference type="AlphaFoldDB" id="A0A9D2GGQ2"/>
<dbReference type="InterPro" id="IPR050563">
    <property type="entry name" value="4-hydroxybenzoyl-CoA_TE"/>
</dbReference>
<proteinExistence type="inferred from homology"/>
<evidence type="ECO:0000256" key="3">
    <source>
        <dbReference type="SAM" id="MobiDB-lite"/>
    </source>
</evidence>
<keyword evidence="2" id="KW-0378">Hydrolase</keyword>
<gene>
    <name evidence="4" type="ORF">IAA17_03565</name>
</gene>
<dbReference type="Proteomes" id="UP000824101">
    <property type="component" value="Unassembled WGS sequence"/>
</dbReference>
<reference evidence="4" key="1">
    <citation type="journal article" date="2021" name="PeerJ">
        <title>Extensive microbial diversity within the chicken gut microbiome revealed by metagenomics and culture.</title>
        <authorList>
            <person name="Gilroy R."/>
            <person name="Ravi A."/>
            <person name="Getino M."/>
            <person name="Pursley I."/>
            <person name="Horton D.L."/>
            <person name="Alikhan N.F."/>
            <person name="Baker D."/>
            <person name="Gharbi K."/>
            <person name="Hall N."/>
            <person name="Watson M."/>
            <person name="Adriaenssens E.M."/>
            <person name="Foster-Nyarko E."/>
            <person name="Jarju S."/>
            <person name="Secka A."/>
            <person name="Antonio M."/>
            <person name="Oren A."/>
            <person name="Chaudhuri R.R."/>
            <person name="La Ragione R."/>
            <person name="Hildebrand F."/>
            <person name="Pallen M.J."/>
        </authorList>
    </citation>
    <scope>NUCLEOTIDE SEQUENCE</scope>
    <source>
        <strain evidence="4">ChiBcec1-1093</strain>
    </source>
</reference>
<evidence type="ECO:0000313" key="5">
    <source>
        <dbReference type="Proteomes" id="UP000824101"/>
    </source>
</evidence>
<feature type="region of interest" description="Disordered" evidence="3">
    <location>
        <begin position="1"/>
        <end position="24"/>
    </location>
</feature>
<evidence type="ECO:0000256" key="1">
    <source>
        <dbReference type="ARBA" id="ARBA00005953"/>
    </source>
</evidence>
<dbReference type="SUPFAM" id="SSF54637">
    <property type="entry name" value="Thioesterase/thiol ester dehydrase-isomerase"/>
    <property type="match status" value="1"/>
</dbReference>
<comment type="similarity">
    <text evidence="1">Belongs to the 4-hydroxybenzoyl-CoA thioesterase family.</text>
</comment>
<dbReference type="EMBL" id="DXBC01000051">
    <property type="protein sequence ID" value="HIZ78843.1"/>
    <property type="molecule type" value="Genomic_DNA"/>
</dbReference>
<dbReference type="PANTHER" id="PTHR31793">
    <property type="entry name" value="4-HYDROXYBENZOYL-COA THIOESTERASE FAMILY MEMBER"/>
    <property type="match status" value="1"/>
</dbReference>
<dbReference type="GO" id="GO:0047617">
    <property type="term" value="F:fatty acyl-CoA hydrolase activity"/>
    <property type="evidence" value="ECO:0007669"/>
    <property type="project" value="TreeGrafter"/>
</dbReference>
<sequence length="162" mass="19241">MEAERADRVCGQAEHEDQGRRQAEPYERVTQYHETDQMGIINHINYIKWLEEARVDFLDKIGYGYEKSVENGIDFAVLGINCRYRKMTRFRETVKIYVTPKELKPMRAVLSYRIVGEDGSLRFTAESEHCYYSSKKQRPVALNRELPELYELLRSYMQDQFP</sequence>
<protein>
    <submittedName>
        <fullName evidence="4">Acyl-CoA thioesterase</fullName>
    </submittedName>
</protein>
<dbReference type="CDD" id="cd00586">
    <property type="entry name" value="4HBT"/>
    <property type="match status" value="1"/>
</dbReference>